<evidence type="ECO:0000313" key="3">
    <source>
        <dbReference type="Proteomes" id="UP000501780"/>
    </source>
</evidence>
<keyword evidence="2" id="KW-0808">Transferase</keyword>
<dbReference type="Proteomes" id="UP000501780">
    <property type="component" value="Chromosome"/>
</dbReference>
<protein>
    <submittedName>
        <fullName evidence="2">GNAT family N-acetyltransferase</fullName>
    </submittedName>
</protein>
<name>A0A6H0KVN1_9BACE</name>
<reference evidence="2 3" key="1">
    <citation type="submission" date="2020-03" db="EMBL/GenBank/DDBJ databases">
        <title>Genomic analysis of Bacteroides faecium CBA7301.</title>
        <authorList>
            <person name="Kim J."/>
            <person name="Roh S.W."/>
        </authorList>
    </citation>
    <scope>NUCLEOTIDE SEQUENCE [LARGE SCALE GENOMIC DNA]</scope>
    <source>
        <strain evidence="2 3">CBA7301</strain>
    </source>
</reference>
<accession>A0A6H0KVN1</accession>
<dbReference type="EMBL" id="CP050831">
    <property type="protein sequence ID" value="QIU97382.1"/>
    <property type="molecule type" value="Genomic_DNA"/>
</dbReference>
<evidence type="ECO:0000313" key="2">
    <source>
        <dbReference type="EMBL" id="QIU97382.1"/>
    </source>
</evidence>
<organism evidence="2 3">
    <name type="scientific">Bacteroides faecium</name>
    <dbReference type="NCBI Taxonomy" id="2715212"/>
    <lineage>
        <taxon>Bacteria</taxon>
        <taxon>Pseudomonadati</taxon>
        <taxon>Bacteroidota</taxon>
        <taxon>Bacteroidia</taxon>
        <taxon>Bacteroidales</taxon>
        <taxon>Bacteroidaceae</taxon>
        <taxon>Bacteroides</taxon>
    </lineage>
</organism>
<proteinExistence type="predicted"/>
<dbReference type="Pfam" id="PF13302">
    <property type="entry name" value="Acetyltransf_3"/>
    <property type="match status" value="1"/>
</dbReference>
<sequence length="73" mass="8556">MNVWICNRAVKQLVAIAFNQLGINRLYINIFEYNVASMRVLEIIGFEKEAIIKLSVIKEGRIFNEYIYSIMNI</sequence>
<dbReference type="SUPFAM" id="SSF55729">
    <property type="entry name" value="Acyl-CoA N-acyltransferases (Nat)"/>
    <property type="match status" value="1"/>
</dbReference>
<gene>
    <name evidence="2" type="ORF">BacF7301_01595</name>
</gene>
<dbReference type="Gene3D" id="3.40.630.30">
    <property type="match status" value="1"/>
</dbReference>
<dbReference type="KEGG" id="bfc:BacF7301_01595"/>
<feature type="domain" description="N-acetyltransferase" evidence="1">
    <location>
        <begin position="8"/>
        <end position="47"/>
    </location>
</feature>
<evidence type="ECO:0000259" key="1">
    <source>
        <dbReference type="Pfam" id="PF13302"/>
    </source>
</evidence>
<dbReference type="GO" id="GO:0016747">
    <property type="term" value="F:acyltransferase activity, transferring groups other than amino-acyl groups"/>
    <property type="evidence" value="ECO:0007669"/>
    <property type="project" value="InterPro"/>
</dbReference>
<dbReference type="InterPro" id="IPR016181">
    <property type="entry name" value="Acyl_CoA_acyltransferase"/>
</dbReference>
<dbReference type="InterPro" id="IPR000182">
    <property type="entry name" value="GNAT_dom"/>
</dbReference>
<dbReference type="AlphaFoldDB" id="A0A6H0KVN1"/>
<keyword evidence="3" id="KW-1185">Reference proteome</keyword>